<dbReference type="EMBL" id="MLJW01008567">
    <property type="protein sequence ID" value="OIQ63924.1"/>
    <property type="molecule type" value="Genomic_DNA"/>
</dbReference>
<proteinExistence type="predicted"/>
<organism evidence="2">
    <name type="scientific">mine drainage metagenome</name>
    <dbReference type="NCBI Taxonomy" id="410659"/>
    <lineage>
        <taxon>unclassified sequences</taxon>
        <taxon>metagenomes</taxon>
        <taxon>ecological metagenomes</taxon>
    </lineage>
</organism>
<evidence type="ECO:0000313" key="2">
    <source>
        <dbReference type="EMBL" id="OIQ63924.1"/>
    </source>
</evidence>
<comment type="caution">
    <text evidence="2">The sequence shown here is derived from an EMBL/GenBank/DDBJ whole genome shotgun (WGS) entry which is preliminary data.</text>
</comment>
<protein>
    <submittedName>
        <fullName evidence="2">Uncharacterized protein</fullName>
    </submittedName>
</protein>
<feature type="compositionally biased region" description="Polar residues" evidence="1">
    <location>
        <begin position="9"/>
        <end position="28"/>
    </location>
</feature>
<name>A0A1J5P8W8_9ZZZZ</name>
<reference evidence="2" key="1">
    <citation type="submission" date="2016-10" db="EMBL/GenBank/DDBJ databases">
        <title>Sequence of Gallionella enrichment culture.</title>
        <authorList>
            <person name="Poehlein A."/>
            <person name="Muehling M."/>
            <person name="Daniel R."/>
        </authorList>
    </citation>
    <scope>NUCLEOTIDE SEQUENCE</scope>
</reference>
<sequence>MRAIIRRASASSGNRLTSHGATMSQPNALSDKGTVVDIGKAPGSVSHSGAYRKSGAGSASVSIDPTKYFSKKTSMAR</sequence>
<feature type="region of interest" description="Disordered" evidence="1">
    <location>
        <begin position="1"/>
        <end position="63"/>
    </location>
</feature>
<accession>A0A1J5P8W8</accession>
<dbReference type="AlphaFoldDB" id="A0A1J5P8W8"/>
<gene>
    <name evidence="2" type="ORF">GALL_545300</name>
</gene>
<evidence type="ECO:0000256" key="1">
    <source>
        <dbReference type="SAM" id="MobiDB-lite"/>
    </source>
</evidence>